<feature type="compositionally biased region" description="Polar residues" evidence="1">
    <location>
        <begin position="131"/>
        <end position="154"/>
    </location>
</feature>
<reference evidence="3" key="5">
    <citation type="submission" date="2015-06" db="UniProtKB">
        <authorList>
            <consortium name="EnsemblFungi"/>
        </authorList>
    </citation>
    <scope>IDENTIFICATION</scope>
    <source>
        <strain evidence="3">ATCC 64411</strain>
    </source>
</reference>
<dbReference type="VEuPathDB" id="FungiDB:MAPG_06597"/>
<reference evidence="3" key="4">
    <citation type="journal article" date="2015" name="G3 (Bethesda)">
        <title>Genome sequences of three phytopathogenic species of the Magnaporthaceae family of fungi.</title>
        <authorList>
            <person name="Okagaki L.H."/>
            <person name="Nunes C.C."/>
            <person name="Sailsbery J."/>
            <person name="Clay B."/>
            <person name="Brown D."/>
            <person name="John T."/>
            <person name="Oh Y."/>
            <person name="Young N."/>
            <person name="Fitzgerald M."/>
            <person name="Haas B.J."/>
            <person name="Zeng Q."/>
            <person name="Young S."/>
            <person name="Adiconis X."/>
            <person name="Fan L."/>
            <person name="Levin J.Z."/>
            <person name="Mitchell T.K."/>
            <person name="Okubara P.A."/>
            <person name="Farman M.L."/>
            <person name="Kohn L.M."/>
            <person name="Birren B."/>
            <person name="Ma L.-J."/>
            <person name="Dean R.A."/>
        </authorList>
    </citation>
    <scope>NUCLEOTIDE SEQUENCE</scope>
    <source>
        <strain evidence="3">ATCC 64411 / 73-15</strain>
    </source>
</reference>
<evidence type="ECO:0000256" key="1">
    <source>
        <dbReference type="SAM" id="MobiDB-lite"/>
    </source>
</evidence>
<keyword evidence="4" id="KW-1185">Reference proteome</keyword>
<evidence type="ECO:0008006" key="5">
    <source>
        <dbReference type="Google" id="ProtNLM"/>
    </source>
</evidence>
<feature type="compositionally biased region" description="Low complexity" evidence="1">
    <location>
        <begin position="473"/>
        <end position="525"/>
    </location>
</feature>
<feature type="compositionally biased region" description="Polar residues" evidence="1">
    <location>
        <begin position="571"/>
        <end position="598"/>
    </location>
</feature>
<organism evidence="3 4">
    <name type="scientific">Magnaporthiopsis poae (strain ATCC 64411 / 73-15)</name>
    <name type="common">Kentucky bluegrass fungus</name>
    <name type="synonym">Magnaporthe poae</name>
    <dbReference type="NCBI Taxonomy" id="644358"/>
    <lineage>
        <taxon>Eukaryota</taxon>
        <taxon>Fungi</taxon>
        <taxon>Dikarya</taxon>
        <taxon>Ascomycota</taxon>
        <taxon>Pezizomycotina</taxon>
        <taxon>Sordariomycetes</taxon>
        <taxon>Sordariomycetidae</taxon>
        <taxon>Magnaporthales</taxon>
        <taxon>Magnaporthaceae</taxon>
        <taxon>Magnaporthiopsis</taxon>
    </lineage>
</organism>
<feature type="compositionally biased region" description="Polar residues" evidence="1">
    <location>
        <begin position="213"/>
        <end position="228"/>
    </location>
</feature>
<feature type="compositionally biased region" description="Low complexity" evidence="1">
    <location>
        <begin position="44"/>
        <end position="86"/>
    </location>
</feature>
<dbReference type="OMA" id="REVHIEY"/>
<feature type="compositionally biased region" description="Low complexity" evidence="1">
    <location>
        <begin position="612"/>
        <end position="623"/>
    </location>
</feature>
<sequence length="975" mass="106620">MPSWRAGKGQSNRSHDSGHPPPPAATSGTLESHAAGGGGPLSPAPATAATTAAGAAPAAAGQPQLPPLQQQQHQQLSPSSPSPAQAFASGDLHSSHIDSVTNRTPVTSSTASFVIDPRQQQQQKDFEHVARSQSHRFAQQQAHPSPSLGVTSNHSFEDLSSGLALARSPLLAQGPTSPLLQHHPQQQQQQQQAQQQPQPEARRSTRKLIKNIFQPQHPSHSSIDNGTQIARRPSRVSLPQSPPPTQQLHPASISQLSVDQPPPADWQQQSSAPPPAPGHQAVGEPHPLRRLSSGHSESNRDLVHHQQQQQQQHQQTVNPHEPLHPSIRHVQTDTAVSPYDQPRAENPAGAYHQPHAQALVPAQQPSPDNQQHPYGQAHFDPSQQQQQQQQQQFQFHHLPQGQYQEQQGAPSLFTGALLEPSNQHRNPETISQLSHDSPITDIDPISFNQHSAQSSPAVNYPPRSSELSHSTSQHQPQGQAQSAQASAESHQQHQQDQSGGHQQQQQQQQYQQHQQRQHQQQHQQQVNREDDSMVPQAQSGQPAQNRRSTETEKTIRAQMDAASGAPPGYRHNQTPSGNPLQQPGSAGMNQNYRSTGGQDRQYDGATPEGRNSPQPTSTSTETPAENDKAFKELLTKYKNVKRLYFDGKNQIELLNGQVEQLQNAVANQRISQSRTSLDDNEYATRFNRLNGAINNLSFNIRKDWVVVPAFLDGYVSPDALRTGKQEMTAAGRAAITSWVLDFVFDRCFHPGLDPSLSYNLKQIEQNIRSFCYTLNSQEEYEALTSKVVSWRMATLEGLQPVLSSPQSAEHRVAFTTDAARNLTNKLFDHLTKPPPTGVDGSVSMIVELAVGIASNLPMESRDVAITLPSPGSPMQPNIMEVEKTTGLPPLETRSSEAERDADTEEEDRAGKDGGGRETKGTSKSSSRAEKAGKSASSSTSNLPPKDANRIRFAGFLAVEVRGRQVLVKAPVWTLA</sequence>
<feature type="region of interest" description="Disordered" evidence="1">
    <location>
        <begin position="1"/>
        <end position="155"/>
    </location>
</feature>
<proteinExistence type="predicted"/>
<feature type="compositionally biased region" description="Polar residues" evidence="1">
    <location>
        <begin position="363"/>
        <end position="373"/>
    </location>
</feature>
<feature type="compositionally biased region" description="Basic and acidic residues" evidence="1">
    <location>
        <begin position="908"/>
        <end position="932"/>
    </location>
</feature>
<dbReference type="EMBL" id="GL876970">
    <property type="protein sequence ID" value="KLU87600.1"/>
    <property type="molecule type" value="Genomic_DNA"/>
</dbReference>
<feature type="compositionally biased region" description="Low complexity" evidence="1">
    <location>
        <begin position="383"/>
        <end position="394"/>
    </location>
</feature>
<feature type="compositionally biased region" description="Low complexity" evidence="1">
    <location>
        <begin position="181"/>
        <end position="199"/>
    </location>
</feature>
<dbReference type="EnsemblFungi" id="MAPG_06597T0">
    <property type="protein sequence ID" value="MAPG_06597T0"/>
    <property type="gene ID" value="MAPG_06597"/>
</dbReference>
<name>A0A0C4E2G1_MAGP6</name>
<evidence type="ECO:0000313" key="4">
    <source>
        <dbReference type="Proteomes" id="UP000011715"/>
    </source>
</evidence>
<feature type="region of interest" description="Disordered" evidence="1">
    <location>
        <begin position="883"/>
        <end position="947"/>
    </location>
</feature>
<feature type="region of interest" description="Disordered" evidence="1">
    <location>
        <begin position="419"/>
        <end position="627"/>
    </location>
</feature>
<feature type="region of interest" description="Disordered" evidence="1">
    <location>
        <begin position="167"/>
        <end position="394"/>
    </location>
</feature>
<protein>
    <recommendedName>
        <fullName evidence="5">S-adenosylmethionine-dependent methyltransferase-like protein</fullName>
    </recommendedName>
</protein>
<feature type="compositionally biased region" description="Polar residues" evidence="1">
    <location>
        <begin position="446"/>
        <end position="457"/>
    </location>
</feature>
<accession>A0A0C4E2G1</accession>
<feature type="compositionally biased region" description="Polar residues" evidence="1">
    <location>
        <begin position="420"/>
        <end position="437"/>
    </location>
</feature>
<evidence type="ECO:0000313" key="2">
    <source>
        <dbReference type="EMBL" id="KLU87600.1"/>
    </source>
</evidence>
<dbReference type="OrthoDB" id="4155914at2759"/>
<reference evidence="4" key="2">
    <citation type="submission" date="2010-05" db="EMBL/GenBank/DDBJ databases">
        <title>The genome sequence of Magnaporthe poae strain ATCC 64411.</title>
        <authorList>
            <person name="Ma L.-J."/>
            <person name="Dead R."/>
            <person name="Young S."/>
            <person name="Zeng Q."/>
            <person name="Koehrsen M."/>
            <person name="Alvarado L."/>
            <person name="Berlin A."/>
            <person name="Chapman S.B."/>
            <person name="Chen Z."/>
            <person name="Freedman E."/>
            <person name="Gellesch M."/>
            <person name="Goldberg J."/>
            <person name="Griggs A."/>
            <person name="Gujja S."/>
            <person name="Heilman E.R."/>
            <person name="Heiman D."/>
            <person name="Hepburn T."/>
            <person name="Howarth C."/>
            <person name="Jen D."/>
            <person name="Larson L."/>
            <person name="Mehta T."/>
            <person name="Neiman D."/>
            <person name="Pearson M."/>
            <person name="Roberts A."/>
            <person name="Saif S."/>
            <person name="Shea T."/>
            <person name="Shenoy N."/>
            <person name="Sisk P."/>
            <person name="Stolte C."/>
            <person name="Sykes S."/>
            <person name="Walk T."/>
            <person name="White J."/>
            <person name="Yandava C."/>
            <person name="Haas B."/>
            <person name="Nusbaum C."/>
            <person name="Birren B."/>
        </authorList>
    </citation>
    <scope>NUCLEOTIDE SEQUENCE [LARGE SCALE GENOMIC DNA]</scope>
    <source>
        <strain evidence="4">ATCC 64411 / 73-15</strain>
    </source>
</reference>
<reference evidence="2" key="3">
    <citation type="submission" date="2011-03" db="EMBL/GenBank/DDBJ databases">
        <title>Annotation of Magnaporthe poae ATCC 64411.</title>
        <authorList>
            <person name="Ma L.-J."/>
            <person name="Dead R."/>
            <person name="Young S.K."/>
            <person name="Zeng Q."/>
            <person name="Gargeya S."/>
            <person name="Fitzgerald M."/>
            <person name="Haas B."/>
            <person name="Abouelleil A."/>
            <person name="Alvarado L."/>
            <person name="Arachchi H.M."/>
            <person name="Berlin A."/>
            <person name="Brown A."/>
            <person name="Chapman S.B."/>
            <person name="Chen Z."/>
            <person name="Dunbar C."/>
            <person name="Freedman E."/>
            <person name="Gearin G."/>
            <person name="Gellesch M."/>
            <person name="Goldberg J."/>
            <person name="Griggs A."/>
            <person name="Gujja S."/>
            <person name="Heiman D."/>
            <person name="Howarth C."/>
            <person name="Larson L."/>
            <person name="Lui A."/>
            <person name="MacDonald P.J.P."/>
            <person name="Mehta T."/>
            <person name="Montmayeur A."/>
            <person name="Murphy C."/>
            <person name="Neiman D."/>
            <person name="Pearson M."/>
            <person name="Priest M."/>
            <person name="Roberts A."/>
            <person name="Saif S."/>
            <person name="Shea T."/>
            <person name="Shenoy N."/>
            <person name="Sisk P."/>
            <person name="Stolte C."/>
            <person name="Sykes S."/>
            <person name="Yandava C."/>
            <person name="Wortman J."/>
            <person name="Nusbaum C."/>
            <person name="Birren B."/>
        </authorList>
    </citation>
    <scope>NUCLEOTIDE SEQUENCE</scope>
    <source>
        <strain evidence="2">ATCC 64411</strain>
    </source>
</reference>
<dbReference type="eggNOG" id="ENOG502QT51">
    <property type="taxonomic scope" value="Eukaryota"/>
</dbReference>
<feature type="compositionally biased region" description="Low complexity" evidence="1">
    <location>
        <begin position="305"/>
        <end position="315"/>
    </location>
</feature>
<dbReference type="EMBL" id="ADBL01001597">
    <property type="status" value="NOT_ANNOTATED_CDS"/>
    <property type="molecule type" value="Genomic_DNA"/>
</dbReference>
<feature type="compositionally biased region" description="Polar residues" evidence="1">
    <location>
        <begin position="535"/>
        <end position="546"/>
    </location>
</feature>
<dbReference type="STRING" id="644358.A0A0C4E2G1"/>
<feature type="compositionally biased region" description="Polar residues" evidence="1">
    <location>
        <begin position="97"/>
        <end position="123"/>
    </location>
</feature>
<dbReference type="AlphaFoldDB" id="A0A0C4E2G1"/>
<reference evidence="2" key="1">
    <citation type="submission" date="2010-05" db="EMBL/GenBank/DDBJ databases">
        <title>The Genome Sequence of Magnaporthe poae strain ATCC 64411.</title>
        <authorList>
            <consortium name="The Broad Institute Genome Sequencing Platform"/>
            <consortium name="Broad Institute Genome Sequencing Center for Infectious Disease"/>
            <person name="Ma L.-J."/>
            <person name="Dead R."/>
            <person name="Young S."/>
            <person name="Zeng Q."/>
            <person name="Koehrsen M."/>
            <person name="Alvarado L."/>
            <person name="Berlin A."/>
            <person name="Chapman S.B."/>
            <person name="Chen Z."/>
            <person name="Freedman E."/>
            <person name="Gellesch M."/>
            <person name="Goldberg J."/>
            <person name="Griggs A."/>
            <person name="Gujja S."/>
            <person name="Heilman E.R."/>
            <person name="Heiman D."/>
            <person name="Hepburn T."/>
            <person name="Howarth C."/>
            <person name="Jen D."/>
            <person name="Larson L."/>
            <person name="Mehta T."/>
            <person name="Neiman D."/>
            <person name="Pearson M."/>
            <person name="Roberts A."/>
            <person name="Saif S."/>
            <person name="Shea T."/>
            <person name="Shenoy N."/>
            <person name="Sisk P."/>
            <person name="Stolte C."/>
            <person name="Sykes S."/>
            <person name="Walk T."/>
            <person name="White J."/>
            <person name="Yandava C."/>
            <person name="Haas B."/>
            <person name="Nusbaum C."/>
            <person name="Birren B."/>
        </authorList>
    </citation>
    <scope>NUCLEOTIDE SEQUENCE</scope>
    <source>
        <strain evidence="2">ATCC 64411</strain>
    </source>
</reference>
<dbReference type="Proteomes" id="UP000011715">
    <property type="component" value="Unassembled WGS sequence"/>
</dbReference>
<evidence type="ECO:0000313" key="3">
    <source>
        <dbReference type="EnsemblFungi" id="MAPG_06597T0"/>
    </source>
</evidence>
<gene>
    <name evidence="2" type="ORF">MAPG_06597</name>
</gene>